<dbReference type="EC" id="5.1.3.2" evidence="5 10"/>
<protein>
    <recommendedName>
        <fullName evidence="6 10">UDP-glucose 4-epimerase</fullName>
        <ecNumber evidence="5 10">5.1.3.2</ecNumber>
    </recommendedName>
</protein>
<dbReference type="Gene3D" id="3.90.25.10">
    <property type="entry name" value="UDP-galactose 4-epimerase, domain 1"/>
    <property type="match status" value="1"/>
</dbReference>
<keyword evidence="8 10" id="KW-0413">Isomerase</keyword>
<dbReference type="PANTHER" id="PTHR43725">
    <property type="entry name" value="UDP-GLUCOSE 4-EPIMERASE"/>
    <property type="match status" value="1"/>
</dbReference>
<evidence type="ECO:0000256" key="9">
    <source>
        <dbReference type="ARBA" id="ARBA00023277"/>
    </source>
</evidence>
<dbReference type="RefSeq" id="WP_210512140.1">
    <property type="nucleotide sequence ID" value="NZ_JAFIDN010000007.1"/>
</dbReference>
<dbReference type="Proteomes" id="UP000673975">
    <property type="component" value="Unassembled WGS sequence"/>
</dbReference>
<evidence type="ECO:0000256" key="8">
    <source>
        <dbReference type="ARBA" id="ARBA00023235"/>
    </source>
</evidence>
<evidence type="ECO:0000256" key="4">
    <source>
        <dbReference type="ARBA" id="ARBA00007637"/>
    </source>
</evidence>
<comment type="catalytic activity">
    <reaction evidence="1 10">
        <text>UDP-alpha-D-glucose = UDP-alpha-D-galactose</text>
        <dbReference type="Rhea" id="RHEA:22168"/>
        <dbReference type="ChEBI" id="CHEBI:58885"/>
        <dbReference type="ChEBI" id="CHEBI:66914"/>
        <dbReference type="EC" id="5.1.3.2"/>
    </reaction>
</comment>
<evidence type="ECO:0000256" key="5">
    <source>
        <dbReference type="ARBA" id="ARBA00013189"/>
    </source>
</evidence>
<dbReference type="GO" id="GO:0003978">
    <property type="term" value="F:UDP-glucose 4-epimerase activity"/>
    <property type="evidence" value="ECO:0007669"/>
    <property type="project" value="UniProtKB-UniRule"/>
</dbReference>
<keyword evidence="13" id="KW-1185">Reference proteome</keyword>
<comment type="similarity">
    <text evidence="4 10">Belongs to the NAD(P)-dependent epimerase/dehydratase family.</text>
</comment>
<dbReference type="CDD" id="cd05247">
    <property type="entry name" value="UDP_G4E_1_SDR_e"/>
    <property type="match status" value="1"/>
</dbReference>
<evidence type="ECO:0000256" key="10">
    <source>
        <dbReference type="RuleBase" id="RU366046"/>
    </source>
</evidence>
<dbReference type="InterPro" id="IPR001509">
    <property type="entry name" value="Epimerase_deHydtase"/>
</dbReference>
<dbReference type="UniPathway" id="UPA00214"/>
<sequence>MNILVIGGAGYIGSHAVYELNDAGHQVTILDNFSTGLRENVDARAELVEGDVQDLTLLSRILAGNGGSDGSPFDSVFHFAALKAAGESMTDPEIYTSSNLVATMELLNMMVRHNVKNFVFSSSAATYGEPEYLPIDENHPQNPINYYGYTKLVIEQTLSWYSRLRGLRYAALRYFNAAGYDTQGRITGKEQNPANLLPIVMEAASGQRKSMQVFGNDYPTRDGTCIRDYIHVNDLATAHVRSMEYLKEKDEDLCLNLATGKGYTVLEVIKEAEKVSGRTVPYKITDRRPGDPAELVAASTRALETIGWKARHSDVSQIVESMWHIYK</sequence>
<dbReference type="InterPro" id="IPR005886">
    <property type="entry name" value="UDP_G4E"/>
</dbReference>
<evidence type="ECO:0000259" key="11">
    <source>
        <dbReference type="Pfam" id="PF01370"/>
    </source>
</evidence>
<comment type="cofactor">
    <cofactor evidence="2 10">
        <name>NAD(+)</name>
        <dbReference type="ChEBI" id="CHEBI:57540"/>
    </cofactor>
</comment>
<proteinExistence type="inferred from homology"/>
<evidence type="ECO:0000256" key="1">
    <source>
        <dbReference type="ARBA" id="ARBA00000083"/>
    </source>
</evidence>
<dbReference type="NCBIfam" id="TIGR01179">
    <property type="entry name" value="galE"/>
    <property type="match status" value="1"/>
</dbReference>
<evidence type="ECO:0000256" key="2">
    <source>
        <dbReference type="ARBA" id="ARBA00001911"/>
    </source>
</evidence>
<keyword evidence="7 10" id="KW-0520">NAD</keyword>
<evidence type="ECO:0000256" key="6">
    <source>
        <dbReference type="ARBA" id="ARBA00018569"/>
    </source>
</evidence>
<comment type="caution">
    <text evidence="12">The sequence shown here is derived from an EMBL/GenBank/DDBJ whole genome shotgun (WGS) entry which is preliminary data.</text>
</comment>
<dbReference type="Pfam" id="PF01370">
    <property type="entry name" value="Epimerase"/>
    <property type="match status" value="1"/>
</dbReference>
<name>A0A8J7RJM4_9BACT</name>
<dbReference type="EMBL" id="JAFIDN010000007">
    <property type="protein sequence ID" value="MBP3192955.1"/>
    <property type="molecule type" value="Genomic_DNA"/>
</dbReference>
<evidence type="ECO:0000256" key="3">
    <source>
        <dbReference type="ARBA" id="ARBA00004947"/>
    </source>
</evidence>
<accession>A0A8J7RJM4</accession>
<comment type="subunit">
    <text evidence="10">Homodimer.</text>
</comment>
<comment type="pathway">
    <text evidence="3 10">Carbohydrate metabolism; galactose metabolism.</text>
</comment>
<organism evidence="12 13">
    <name type="scientific">Natronogracilivirga saccharolytica</name>
    <dbReference type="NCBI Taxonomy" id="2812953"/>
    <lineage>
        <taxon>Bacteria</taxon>
        <taxon>Pseudomonadati</taxon>
        <taxon>Balneolota</taxon>
        <taxon>Balneolia</taxon>
        <taxon>Balneolales</taxon>
        <taxon>Cyclonatronaceae</taxon>
        <taxon>Natronogracilivirga</taxon>
    </lineage>
</organism>
<feature type="domain" description="NAD-dependent epimerase/dehydratase" evidence="11">
    <location>
        <begin position="3"/>
        <end position="251"/>
    </location>
</feature>
<evidence type="ECO:0000313" key="13">
    <source>
        <dbReference type="Proteomes" id="UP000673975"/>
    </source>
</evidence>
<gene>
    <name evidence="12" type="primary">galE</name>
    <name evidence="12" type="ORF">NATSA_09800</name>
</gene>
<dbReference type="InterPro" id="IPR036291">
    <property type="entry name" value="NAD(P)-bd_dom_sf"/>
</dbReference>
<evidence type="ECO:0000313" key="12">
    <source>
        <dbReference type="EMBL" id="MBP3192955.1"/>
    </source>
</evidence>
<dbReference type="PANTHER" id="PTHR43725:SF53">
    <property type="entry name" value="UDP-ARABINOSE 4-EPIMERASE 1"/>
    <property type="match status" value="1"/>
</dbReference>
<evidence type="ECO:0000256" key="7">
    <source>
        <dbReference type="ARBA" id="ARBA00023027"/>
    </source>
</evidence>
<dbReference type="SUPFAM" id="SSF51735">
    <property type="entry name" value="NAD(P)-binding Rossmann-fold domains"/>
    <property type="match status" value="1"/>
</dbReference>
<dbReference type="AlphaFoldDB" id="A0A8J7RJM4"/>
<keyword evidence="9 10" id="KW-0119">Carbohydrate metabolism</keyword>
<dbReference type="Gene3D" id="3.40.50.720">
    <property type="entry name" value="NAD(P)-binding Rossmann-like Domain"/>
    <property type="match status" value="1"/>
</dbReference>
<dbReference type="GO" id="GO:0033499">
    <property type="term" value="P:galactose catabolic process via UDP-galactose, Leloir pathway"/>
    <property type="evidence" value="ECO:0007669"/>
    <property type="project" value="TreeGrafter"/>
</dbReference>
<reference evidence="12" key="1">
    <citation type="submission" date="2021-02" db="EMBL/GenBank/DDBJ databases">
        <title>Natronogracilivirga saccharolytica gen. nov. sp. nov. a new anaerobic, haloalkiliphilic carbohydrate-fermenting bacterium from soda lake and proposing of Cyclonatronumiaceae fam. nov. in the phylum Balneolaeota.</title>
        <authorList>
            <person name="Zhilina T.N."/>
            <person name="Sorokin D.Y."/>
            <person name="Zavarzina D.G."/>
            <person name="Toshchakov S.V."/>
            <person name="Kublanov I.V."/>
        </authorList>
    </citation>
    <scope>NUCLEOTIDE SEQUENCE</scope>
    <source>
        <strain evidence="12">Z-1702</strain>
    </source>
</reference>